<dbReference type="SUPFAM" id="SSF54285">
    <property type="entry name" value="MoaD/ThiS"/>
    <property type="match status" value="1"/>
</dbReference>
<dbReference type="Pfam" id="PF21965">
    <property type="entry name" value="SAMP2"/>
    <property type="match status" value="1"/>
</dbReference>
<dbReference type="InterPro" id="IPR053833">
    <property type="entry name" value="SAMP2"/>
</dbReference>
<dbReference type="Proteomes" id="UP000273278">
    <property type="component" value="Chromosome"/>
</dbReference>
<gene>
    <name evidence="2" type="ORF">BKD89_04810</name>
</gene>
<evidence type="ECO:0000313" key="3">
    <source>
        <dbReference type="Proteomes" id="UP000273278"/>
    </source>
</evidence>
<organism evidence="2 3">
    <name type="scientific">Methanomethylophilus alvi</name>
    <dbReference type="NCBI Taxonomy" id="1291540"/>
    <lineage>
        <taxon>Archaea</taxon>
        <taxon>Methanobacteriati</taxon>
        <taxon>Thermoplasmatota</taxon>
        <taxon>Thermoplasmata</taxon>
        <taxon>Methanomassiliicoccales</taxon>
        <taxon>Methanomethylophilaceae</taxon>
        <taxon>Methanomethylophilus</taxon>
    </lineage>
</organism>
<evidence type="ECO:0000313" key="2">
    <source>
        <dbReference type="EMBL" id="AYQ55123.1"/>
    </source>
</evidence>
<dbReference type="EMBL" id="CP017686">
    <property type="protein sequence ID" value="AYQ55123.1"/>
    <property type="molecule type" value="Genomic_DNA"/>
</dbReference>
<feature type="domain" description="TGS" evidence="1">
    <location>
        <begin position="10"/>
        <end position="69"/>
    </location>
</feature>
<dbReference type="InterPro" id="IPR012675">
    <property type="entry name" value="Beta-grasp_dom_sf"/>
</dbReference>
<accession>A0A3G3IGZ4</accession>
<dbReference type="PROSITE" id="PS51880">
    <property type="entry name" value="TGS"/>
    <property type="match status" value="1"/>
</dbReference>
<protein>
    <recommendedName>
        <fullName evidence="1">TGS domain-containing protein</fullName>
    </recommendedName>
</protein>
<dbReference type="InterPro" id="IPR004095">
    <property type="entry name" value="TGS"/>
</dbReference>
<dbReference type="Gene3D" id="3.10.20.30">
    <property type="match status" value="1"/>
</dbReference>
<proteinExistence type="predicted"/>
<reference evidence="2 3" key="1">
    <citation type="submission" date="2016-10" db="EMBL/GenBank/DDBJ databases">
        <title>Complete genome of the TMA-utilizing, human hosted archaeon Methanomethylophilus alvus Gen. nov, sp. nov., strain Mx-05, derived from a pure culture.</title>
        <authorList>
            <person name="Brugere J.-F."/>
            <person name="Ben Hania W."/>
            <person name="Chaudhary P.P."/>
            <person name="Gaci N."/>
            <person name="Borrel G."/>
            <person name="Cao Van Tuat L."/>
            <person name="Fardeau M.-L."/>
            <person name="Harris H.M.B."/>
            <person name="O'Toole P.W."/>
            <person name="Ollivier B."/>
        </authorList>
    </citation>
    <scope>NUCLEOTIDE SEQUENCE [LARGE SCALE GENOMIC DNA]</scope>
    <source>
        <strain evidence="2 3">Mx-05</strain>
    </source>
</reference>
<evidence type="ECO:0000259" key="1">
    <source>
        <dbReference type="PROSITE" id="PS51880"/>
    </source>
</evidence>
<dbReference type="AlphaFoldDB" id="A0A3G3IGZ4"/>
<dbReference type="InterPro" id="IPR016155">
    <property type="entry name" value="Mopterin_synth/thiamin_S_b"/>
</dbReference>
<name>A0A3G3IGZ4_9ARCH</name>
<sequence length="74" mass="7619">MIYGSCPRTSMVCKITVSGKTTEVPAGTTVMDAAKEVGIVPDAYLFLIDGKPVPMDTPIADGQTVKAMKVASGG</sequence>